<dbReference type="InterPro" id="IPR001296">
    <property type="entry name" value="Glyco_trans_1"/>
</dbReference>
<sequence>MKIVFNLLGTGLGNNGGSKTLIRSAETLQELGEEVYISCQSSSCTWWKINVPVIKRIIPCDILIATGHGSVKSTLDYKQSKLKLWYVRAHENWRADDGRLMKAYRSLRCIANSKWIRDWLATFNIDCELVYPGIDFECYFNSGVSRKNIMGGLQHRHKRKRPQDCLKVHQMSKYPMLMLNRDISTGDFAQLSNFYNRIKVWMSPSENEGLQNVPIEAALCGCGLVLTDHFMGGTVDYAQHEETCLVYPARNLPAAAECVDRLMKDEELRIRLNKNAVEAIRSNIGDRRHNMKKFIEFQYRY</sequence>
<dbReference type="EMBL" id="LAZR01045704">
    <property type="protein sequence ID" value="KKK98241.1"/>
    <property type="molecule type" value="Genomic_DNA"/>
</dbReference>
<evidence type="ECO:0000313" key="2">
    <source>
        <dbReference type="EMBL" id="KKK98241.1"/>
    </source>
</evidence>
<organism evidence="2">
    <name type="scientific">marine sediment metagenome</name>
    <dbReference type="NCBI Taxonomy" id="412755"/>
    <lineage>
        <taxon>unclassified sequences</taxon>
        <taxon>metagenomes</taxon>
        <taxon>ecological metagenomes</taxon>
    </lineage>
</organism>
<dbReference type="Pfam" id="PF00534">
    <property type="entry name" value="Glycos_transf_1"/>
    <property type="match status" value="1"/>
</dbReference>
<accession>A0A0F9CNL7</accession>
<dbReference type="GO" id="GO:0016757">
    <property type="term" value="F:glycosyltransferase activity"/>
    <property type="evidence" value="ECO:0007669"/>
    <property type="project" value="InterPro"/>
</dbReference>
<dbReference type="PANTHER" id="PTHR12526">
    <property type="entry name" value="GLYCOSYLTRANSFERASE"/>
    <property type="match status" value="1"/>
</dbReference>
<dbReference type="CDD" id="cd03801">
    <property type="entry name" value="GT4_PimA-like"/>
    <property type="match status" value="1"/>
</dbReference>
<comment type="caution">
    <text evidence="2">The sequence shown here is derived from an EMBL/GenBank/DDBJ whole genome shotgun (WGS) entry which is preliminary data.</text>
</comment>
<dbReference type="PANTHER" id="PTHR12526:SF630">
    <property type="entry name" value="GLYCOSYLTRANSFERASE"/>
    <property type="match status" value="1"/>
</dbReference>
<name>A0A0F9CNL7_9ZZZZ</name>
<gene>
    <name evidence="2" type="ORF">LCGC14_2644730</name>
</gene>
<dbReference type="AlphaFoldDB" id="A0A0F9CNL7"/>
<proteinExistence type="predicted"/>
<dbReference type="SUPFAM" id="SSF53756">
    <property type="entry name" value="UDP-Glycosyltransferase/glycogen phosphorylase"/>
    <property type="match status" value="1"/>
</dbReference>
<feature type="domain" description="Glycosyl transferase family 1" evidence="1">
    <location>
        <begin position="190"/>
        <end position="276"/>
    </location>
</feature>
<evidence type="ECO:0000259" key="1">
    <source>
        <dbReference type="Pfam" id="PF00534"/>
    </source>
</evidence>
<dbReference type="Gene3D" id="3.40.50.2000">
    <property type="entry name" value="Glycogen Phosphorylase B"/>
    <property type="match status" value="1"/>
</dbReference>
<protein>
    <recommendedName>
        <fullName evidence="1">Glycosyl transferase family 1 domain-containing protein</fullName>
    </recommendedName>
</protein>
<reference evidence="2" key="1">
    <citation type="journal article" date="2015" name="Nature">
        <title>Complex archaea that bridge the gap between prokaryotes and eukaryotes.</title>
        <authorList>
            <person name="Spang A."/>
            <person name="Saw J.H."/>
            <person name="Jorgensen S.L."/>
            <person name="Zaremba-Niedzwiedzka K."/>
            <person name="Martijn J."/>
            <person name="Lind A.E."/>
            <person name="van Eijk R."/>
            <person name="Schleper C."/>
            <person name="Guy L."/>
            <person name="Ettema T.J."/>
        </authorList>
    </citation>
    <scope>NUCLEOTIDE SEQUENCE</scope>
</reference>